<keyword evidence="2" id="KW-1185">Reference proteome</keyword>
<dbReference type="RefSeq" id="WP_149777241.1">
    <property type="nucleotide sequence ID" value="NZ_FQVK01000032.1"/>
</dbReference>
<dbReference type="EMBL" id="FQVK01000032">
    <property type="protein sequence ID" value="SHF37476.1"/>
    <property type="molecule type" value="Genomic_DNA"/>
</dbReference>
<dbReference type="AlphaFoldDB" id="A0A1M5B4Y4"/>
<dbReference type="Proteomes" id="UP000325134">
    <property type="component" value="Unassembled WGS sequence"/>
</dbReference>
<reference evidence="1 2" key="1">
    <citation type="submission" date="2016-11" db="EMBL/GenBank/DDBJ databases">
        <authorList>
            <person name="Varghese N."/>
            <person name="Submissions S."/>
        </authorList>
    </citation>
    <scope>NUCLEOTIDE SEQUENCE [LARGE SCALE GENOMIC DNA]</scope>
    <source>
        <strain evidence="1 2">DSM 29341</strain>
    </source>
</reference>
<proteinExistence type="predicted"/>
<dbReference type="OrthoDB" id="7816068at2"/>
<accession>A0A1M5B4Y4</accession>
<organism evidence="1 2">
    <name type="scientific">Ruegeria intermedia</name>
    <dbReference type="NCBI Taxonomy" id="996115"/>
    <lineage>
        <taxon>Bacteria</taxon>
        <taxon>Pseudomonadati</taxon>
        <taxon>Pseudomonadota</taxon>
        <taxon>Alphaproteobacteria</taxon>
        <taxon>Rhodobacterales</taxon>
        <taxon>Roseobacteraceae</taxon>
        <taxon>Ruegeria</taxon>
    </lineage>
</organism>
<protein>
    <submittedName>
        <fullName evidence="1">Uncharacterized protein</fullName>
    </submittedName>
</protein>
<sequence>MNAVMGWIVLGCLLAAGGLHAETVRIEGGFGHQGSGWLFGSRRDQSCWIALPWHLVEGASESGRRFRFTDQAGQIGEAGPAVHARTIPGFEDDRDLDDLALARVTVGRRDGACDSRLGLPTSLAYVEALRGSPSLEFVYVLQSRFFRLDVEMLSGKLDEARGGLLIMRPRNPADSERLQKGISGGIVLLRWNNRSLPAAMELALADGPDSSFKALRFDRIRAAFEALERAASSEEPVKDRGSLQARFVDVRATVLEPSSSLEQLLDEKPACWRAAVQPGQKAVELVILVDGRDGRIGSMTLDSQPDCGAATNAIVEGRKPGGEWALISTSCAVAPSPRGCRINRALPYELRLRMVPPGGHVGLSRVVLE</sequence>
<evidence type="ECO:0000313" key="1">
    <source>
        <dbReference type="EMBL" id="SHF37476.1"/>
    </source>
</evidence>
<gene>
    <name evidence="1" type="ORF">SAMN05444279_13224</name>
</gene>
<name>A0A1M5B4Y4_9RHOB</name>
<evidence type="ECO:0000313" key="2">
    <source>
        <dbReference type="Proteomes" id="UP000325134"/>
    </source>
</evidence>